<organism evidence="7">
    <name type="scientific">bioreactor metagenome</name>
    <dbReference type="NCBI Taxonomy" id="1076179"/>
    <lineage>
        <taxon>unclassified sequences</taxon>
        <taxon>metagenomes</taxon>
        <taxon>ecological metagenomes</taxon>
    </lineage>
</organism>
<evidence type="ECO:0000313" key="7">
    <source>
        <dbReference type="EMBL" id="MPM56999.1"/>
    </source>
</evidence>
<evidence type="ECO:0000256" key="1">
    <source>
        <dbReference type="ARBA" id="ARBA00000085"/>
    </source>
</evidence>
<evidence type="ECO:0000256" key="4">
    <source>
        <dbReference type="ARBA" id="ARBA00022777"/>
    </source>
</evidence>
<protein>
    <recommendedName>
        <fullName evidence="2">histidine kinase</fullName>
        <ecNumber evidence="2">2.7.13.3</ecNumber>
    </recommendedName>
</protein>
<dbReference type="Pfam" id="PF02518">
    <property type="entry name" value="HATPase_c"/>
    <property type="match status" value="1"/>
</dbReference>
<dbReference type="InterPro" id="IPR003594">
    <property type="entry name" value="HATPase_dom"/>
</dbReference>
<dbReference type="PRINTS" id="PR00344">
    <property type="entry name" value="BCTRLSENSOR"/>
</dbReference>
<evidence type="ECO:0000256" key="3">
    <source>
        <dbReference type="ARBA" id="ARBA00022679"/>
    </source>
</evidence>
<sequence length="155" mass="17327">MNSKATVDVSLVCAAVCDSYLKLSKKITFQFNEDDNTEILAKERWIYRAIANLLDNAVKYGNNNAIEVAVKTKNNSVIITVKDHGIGISSDRQDKIFNHRYRINELNKDGYGIGLSLVSHVCDLCGGFAMVESEVNKGSTFYLSFPQKNTRVNIQ</sequence>
<keyword evidence="3 7" id="KW-0808">Transferase</keyword>
<evidence type="ECO:0000256" key="5">
    <source>
        <dbReference type="ARBA" id="ARBA00023012"/>
    </source>
</evidence>
<comment type="catalytic activity">
    <reaction evidence="1">
        <text>ATP + protein L-histidine = ADP + protein N-phospho-L-histidine.</text>
        <dbReference type="EC" id="2.7.13.3"/>
    </reaction>
</comment>
<proteinExistence type="predicted"/>
<dbReference type="EMBL" id="VSSQ01016041">
    <property type="protein sequence ID" value="MPM56999.1"/>
    <property type="molecule type" value="Genomic_DNA"/>
</dbReference>
<dbReference type="SUPFAM" id="SSF55874">
    <property type="entry name" value="ATPase domain of HSP90 chaperone/DNA topoisomerase II/histidine kinase"/>
    <property type="match status" value="1"/>
</dbReference>
<evidence type="ECO:0000259" key="6">
    <source>
        <dbReference type="PROSITE" id="PS50109"/>
    </source>
</evidence>
<dbReference type="SMART" id="SM00387">
    <property type="entry name" value="HATPase_c"/>
    <property type="match status" value="1"/>
</dbReference>
<dbReference type="Gene3D" id="3.30.565.10">
    <property type="entry name" value="Histidine kinase-like ATPase, C-terminal domain"/>
    <property type="match status" value="1"/>
</dbReference>
<comment type="caution">
    <text evidence="7">The sequence shown here is derived from an EMBL/GenBank/DDBJ whole genome shotgun (WGS) entry which is preliminary data.</text>
</comment>
<gene>
    <name evidence="7" type="primary">sasA_269</name>
    <name evidence="7" type="ORF">SDC9_103816</name>
</gene>
<feature type="domain" description="Histidine kinase" evidence="6">
    <location>
        <begin position="26"/>
        <end position="149"/>
    </location>
</feature>
<dbReference type="GO" id="GO:0000160">
    <property type="term" value="P:phosphorelay signal transduction system"/>
    <property type="evidence" value="ECO:0007669"/>
    <property type="project" value="UniProtKB-KW"/>
</dbReference>
<dbReference type="PANTHER" id="PTHR43711:SF26">
    <property type="entry name" value="SENSOR HISTIDINE KINASE RCSC"/>
    <property type="match status" value="1"/>
</dbReference>
<dbReference type="EC" id="2.7.13.3" evidence="2"/>
<reference evidence="7" key="1">
    <citation type="submission" date="2019-08" db="EMBL/GenBank/DDBJ databases">
        <authorList>
            <person name="Kucharzyk K."/>
            <person name="Murdoch R.W."/>
            <person name="Higgins S."/>
            <person name="Loffler F."/>
        </authorList>
    </citation>
    <scope>NUCLEOTIDE SEQUENCE</scope>
</reference>
<dbReference type="PANTHER" id="PTHR43711">
    <property type="entry name" value="TWO-COMPONENT HISTIDINE KINASE"/>
    <property type="match status" value="1"/>
</dbReference>
<keyword evidence="4 7" id="KW-0418">Kinase</keyword>
<dbReference type="GO" id="GO:0004673">
    <property type="term" value="F:protein histidine kinase activity"/>
    <property type="evidence" value="ECO:0007669"/>
    <property type="project" value="UniProtKB-EC"/>
</dbReference>
<dbReference type="InterPro" id="IPR050736">
    <property type="entry name" value="Sensor_HK_Regulatory"/>
</dbReference>
<accession>A0A645AV77</accession>
<name>A0A645AV77_9ZZZZ</name>
<dbReference type="AlphaFoldDB" id="A0A645AV77"/>
<keyword evidence="5" id="KW-0902">Two-component regulatory system</keyword>
<dbReference type="InterPro" id="IPR036890">
    <property type="entry name" value="HATPase_C_sf"/>
</dbReference>
<dbReference type="InterPro" id="IPR005467">
    <property type="entry name" value="His_kinase_dom"/>
</dbReference>
<dbReference type="InterPro" id="IPR004358">
    <property type="entry name" value="Sig_transdc_His_kin-like_C"/>
</dbReference>
<evidence type="ECO:0000256" key="2">
    <source>
        <dbReference type="ARBA" id="ARBA00012438"/>
    </source>
</evidence>
<dbReference type="PROSITE" id="PS50109">
    <property type="entry name" value="HIS_KIN"/>
    <property type="match status" value="1"/>
</dbReference>